<dbReference type="Pfam" id="PF08388">
    <property type="entry name" value="GIIM"/>
    <property type="match status" value="1"/>
</dbReference>
<protein>
    <recommendedName>
        <fullName evidence="1">Group II intron maturase-specific domain-containing protein</fullName>
    </recommendedName>
</protein>
<comment type="caution">
    <text evidence="2">The sequence shown here is derived from an EMBL/GenBank/DDBJ whole genome shotgun (WGS) entry which is preliminary data.</text>
</comment>
<organism evidence="2 3">
    <name type="scientific">Streptomyces pacificus</name>
    <dbReference type="NCBI Taxonomy" id="2705029"/>
    <lineage>
        <taxon>Bacteria</taxon>
        <taxon>Bacillati</taxon>
        <taxon>Actinomycetota</taxon>
        <taxon>Actinomycetes</taxon>
        <taxon>Kitasatosporales</taxon>
        <taxon>Streptomycetaceae</taxon>
        <taxon>Streptomyces</taxon>
    </lineage>
</organism>
<evidence type="ECO:0000259" key="1">
    <source>
        <dbReference type="Pfam" id="PF08388"/>
    </source>
</evidence>
<proteinExistence type="predicted"/>
<reference evidence="2 3" key="1">
    <citation type="submission" date="2020-02" db="EMBL/GenBank/DDBJ databases">
        <title>Whole Genome Shotgun Sequence of Streptomyces sp. strain CWH03.</title>
        <authorList>
            <person name="Dohra H."/>
            <person name="Kodani S."/>
            <person name="Yamamura H."/>
        </authorList>
    </citation>
    <scope>NUCLEOTIDE SEQUENCE [LARGE SCALE GENOMIC DNA]</scope>
    <source>
        <strain evidence="2 3">CWH03</strain>
    </source>
</reference>
<evidence type="ECO:0000313" key="3">
    <source>
        <dbReference type="Proteomes" id="UP000484988"/>
    </source>
</evidence>
<dbReference type="EMBL" id="BLLG01000003">
    <property type="protein sequence ID" value="GFH34898.1"/>
    <property type="molecule type" value="Genomic_DNA"/>
</dbReference>
<evidence type="ECO:0000313" key="2">
    <source>
        <dbReference type="EMBL" id="GFH34898.1"/>
    </source>
</evidence>
<gene>
    <name evidence="2" type="ORF">SCWH03_11120</name>
</gene>
<name>A0A6A0AQG7_9ACTN</name>
<dbReference type="InterPro" id="IPR013597">
    <property type="entry name" value="Mat_intron_G2"/>
</dbReference>
<sequence length="93" mass="11306">MRRELHRHVNSTEADLARWINPIVRGWMAYYGAFCRHELSALLHRINTYLLRWIMNKYKRLRSWKKANGAMRNAVARQPRYFAHWAWAKPAVR</sequence>
<dbReference type="Proteomes" id="UP000484988">
    <property type="component" value="Unassembled WGS sequence"/>
</dbReference>
<accession>A0A6A0AQG7</accession>
<keyword evidence="3" id="KW-1185">Reference proteome</keyword>
<dbReference type="RefSeq" id="WP_173262648.1">
    <property type="nucleotide sequence ID" value="NZ_BLLG01000003.1"/>
</dbReference>
<dbReference type="AlphaFoldDB" id="A0A6A0AQG7"/>
<feature type="domain" description="Group II intron maturase-specific" evidence="1">
    <location>
        <begin position="4"/>
        <end position="65"/>
    </location>
</feature>